<evidence type="ECO:0000313" key="6">
    <source>
        <dbReference type="EMBL" id="QHT95685.1"/>
    </source>
</evidence>
<dbReference type="InterPro" id="IPR051598">
    <property type="entry name" value="TSUP/Inactive_protease-like"/>
</dbReference>
<name>A0A6C0IT48_9ZZZZ</name>
<evidence type="ECO:0000256" key="5">
    <source>
        <dbReference type="SAM" id="Phobius"/>
    </source>
</evidence>
<evidence type="ECO:0008006" key="7">
    <source>
        <dbReference type="Google" id="ProtNLM"/>
    </source>
</evidence>
<dbReference type="Pfam" id="PF01925">
    <property type="entry name" value="TauE"/>
    <property type="match status" value="1"/>
</dbReference>
<sequence length="133" mass="14692">MELRIIYTILIGIVSGILGGAFGLGGSFVMLPGIILLNVVPDYATAVGTILFSLLPPVSLLAVLEYGKRGKVDYLIGTLLFIFYFLAAYIGALINKKYDQKTLEFGCAFTFLIITIYFFYHAYNVKSIKTPFI</sequence>
<feature type="transmembrane region" description="Helical" evidence="5">
    <location>
        <begin position="105"/>
        <end position="123"/>
    </location>
</feature>
<evidence type="ECO:0000256" key="1">
    <source>
        <dbReference type="ARBA" id="ARBA00004141"/>
    </source>
</evidence>
<comment type="subcellular location">
    <subcellularLocation>
        <location evidence="1">Membrane</location>
        <topology evidence="1">Multi-pass membrane protein</topology>
    </subcellularLocation>
</comment>
<evidence type="ECO:0000256" key="2">
    <source>
        <dbReference type="ARBA" id="ARBA00022692"/>
    </source>
</evidence>
<proteinExistence type="predicted"/>
<organism evidence="6">
    <name type="scientific">viral metagenome</name>
    <dbReference type="NCBI Taxonomy" id="1070528"/>
    <lineage>
        <taxon>unclassified sequences</taxon>
        <taxon>metagenomes</taxon>
        <taxon>organismal metagenomes</taxon>
    </lineage>
</organism>
<evidence type="ECO:0000256" key="3">
    <source>
        <dbReference type="ARBA" id="ARBA00022989"/>
    </source>
</evidence>
<dbReference type="PANTHER" id="PTHR43701">
    <property type="entry name" value="MEMBRANE TRANSPORTER PROTEIN MJ0441-RELATED"/>
    <property type="match status" value="1"/>
</dbReference>
<keyword evidence="2 5" id="KW-0812">Transmembrane</keyword>
<feature type="transmembrane region" description="Helical" evidence="5">
    <location>
        <begin position="6"/>
        <end position="31"/>
    </location>
</feature>
<dbReference type="AlphaFoldDB" id="A0A6C0IT48"/>
<keyword evidence="4 5" id="KW-0472">Membrane</keyword>
<feature type="transmembrane region" description="Helical" evidence="5">
    <location>
        <begin position="43"/>
        <end position="62"/>
    </location>
</feature>
<keyword evidence="3 5" id="KW-1133">Transmembrane helix</keyword>
<dbReference type="EMBL" id="MN740245">
    <property type="protein sequence ID" value="QHT95685.1"/>
    <property type="molecule type" value="Genomic_DNA"/>
</dbReference>
<accession>A0A6C0IT48</accession>
<evidence type="ECO:0000256" key="4">
    <source>
        <dbReference type="ARBA" id="ARBA00023136"/>
    </source>
</evidence>
<feature type="transmembrane region" description="Helical" evidence="5">
    <location>
        <begin position="74"/>
        <end position="93"/>
    </location>
</feature>
<dbReference type="PANTHER" id="PTHR43701:SF2">
    <property type="entry name" value="MEMBRANE TRANSPORTER PROTEIN YJNA-RELATED"/>
    <property type="match status" value="1"/>
</dbReference>
<dbReference type="InterPro" id="IPR002781">
    <property type="entry name" value="TM_pro_TauE-like"/>
</dbReference>
<dbReference type="GO" id="GO:0016020">
    <property type="term" value="C:membrane"/>
    <property type="evidence" value="ECO:0007669"/>
    <property type="project" value="UniProtKB-SubCell"/>
</dbReference>
<reference evidence="6" key="1">
    <citation type="journal article" date="2020" name="Nature">
        <title>Giant virus diversity and host interactions through global metagenomics.</title>
        <authorList>
            <person name="Schulz F."/>
            <person name="Roux S."/>
            <person name="Paez-Espino D."/>
            <person name="Jungbluth S."/>
            <person name="Walsh D.A."/>
            <person name="Denef V.J."/>
            <person name="McMahon K.D."/>
            <person name="Konstantinidis K.T."/>
            <person name="Eloe-Fadrosh E.A."/>
            <person name="Kyrpides N.C."/>
            <person name="Woyke T."/>
        </authorList>
    </citation>
    <scope>NUCLEOTIDE SEQUENCE</scope>
    <source>
        <strain evidence="6">GVMAG-M-3300024301-20</strain>
    </source>
</reference>
<protein>
    <recommendedName>
        <fullName evidence="7">Membrane transporter protein</fullName>
    </recommendedName>
</protein>